<reference evidence="8 9" key="1">
    <citation type="journal article" date="2012" name="PLoS Pathog.">
        <title>Diverse lifestyles and strategies of plant pathogenesis encoded in the genomes of eighteen Dothideomycetes fungi.</title>
        <authorList>
            <person name="Ohm R.A."/>
            <person name="Feau N."/>
            <person name="Henrissat B."/>
            <person name="Schoch C.L."/>
            <person name="Horwitz B.A."/>
            <person name="Barry K.W."/>
            <person name="Condon B.J."/>
            <person name="Copeland A.C."/>
            <person name="Dhillon B."/>
            <person name="Glaser F."/>
            <person name="Hesse C.N."/>
            <person name="Kosti I."/>
            <person name="LaButti K."/>
            <person name="Lindquist E.A."/>
            <person name="Lucas S."/>
            <person name="Salamov A.A."/>
            <person name="Bradshaw R.E."/>
            <person name="Ciuffetti L."/>
            <person name="Hamelin R.C."/>
            <person name="Kema G.H.J."/>
            <person name="Lawrence C."/>
            <person name="Scott J.A."/>
            <person name="Spatafora J.W."/>
            <person name="Turgeon B.G."/>
            <person name="de Wit P.J.G.M."/>
            <person name="Zhong S."/>
            <person name="Goodwin S.B."/>
            <person name="Grigoriev I.V."/>
        </authorList>
    </citation>
    <scope>NUCLEOTIDE SEQUENCE [LARGE SCALE GENOMIC DNA]</scope>
    <source>
        <strain evidence="8 9">UAMH 10762</strain>
    </source>
</reference>
<gene>
    <name evidence="8" type="ORF">BAUCODRAFT_45393</name>
</gene>
<keyword evidence="3 6" id="KW-1133">Transmembrane helix</keyword>
<feature type="non-terminal residue" evidence="8">
    <location>
        <position position="286"/>
    </location>
</feature>
<dbReference type="Pfam" id="PF20684">
    <property type="entry name" value="Fung_rhodopsin"/>
    <property type="match status" value="1"/>
</dbReference>
<feature type="transmembrane region" description="Helical" evidence="6">
    <location>
        <begin position="129"/>
        <end position="151"/>
    </location>
</feature>
<dbReference type="KEGG" id="bcom:BAUCODRAFT_45393"/>
<feature type="transmembrane region" description="Helical" evidence="6">
    <location>
        <begin position="98"/>
        <end position="117"/>
    </location>
</feature>
<comment type="subcellular location">
    <subcellularLocation>
        <location evidence="1">Membrane</location>
        <topology evidence="1">Multi-pass membrane protein</topology>
    </subcellularLocation>
</comment>
<dbReference type="InterPro" id="IPR052337">
    <property type="entry name" value="SAT4-like"/>
</dbReference>
<evidence type="ECO:0000256" key="6">
    <source>
        <dbReference type="SAM" id="Phobius"/>
    </source>
</evidence>
<evidence type="ECO:0000313" key="8">
    <source>
        <dbReference type="EMBL" id="EMC98971.1"/>
    </source>
</evidence>
<evidence type="ECO:0000256" key="4">
    <source>
        <dbReference type="ARBA" id="ARBA00023136"/>
    </source>
</evidence>
<dbReference type="OMA" id="WVYNLHE"/>
<evidence type="ECO:0000259" key="7">
    <source>
        <dbReference type="Pfam" id="PF20684"/>
    </source>
</evidence>
<feature type="transmembrane region" description="Helical" evidence="6">
    <location>
        <begin position="17"/>
        <end position="36"/>
    </location>
</feature>
<feature type="transmembrane region" description="Helical" evidence="6">
    <location>
        <begin position="242"/>
        <end position="266"/>
    </location>
</feature>
<dbReference type="OrthoDB" id="10017208at2759"/>
<feature type="transmembrane region" description="Helical" evidence="6">
    <location>
        <begin position="207"/>
        <end position="227"/>
    </location>
</feature>
<dbReference type="PANTHER" id="PTHR33048:SF64">
    <property type="entry name" value="INTEGRAL MEMBRANE PROTEIN"/>
    <property type="match status" value="1"/>
</dbReference>
<name>M2MQB6_BAUPA</name>
<keyword evidence="4 6" id="KW-0472">Membrane</keyword>
<dbReference type="HOGENOM" id="CLU_028200_2_0_1"/>
<evidence type="ECO:0000256" key="3">
    <source>
        <dbReference type="ARBA" id="ARBA00022989"/>
    </source>
</evidence>
<comment type="similarity">
    <text evidence="5">Belongs to the SAT4 family.</text>
</comment>
<protein>
    <recommendedName>
        <fullName evidence="7">Rhodopsin domain-containing protein</fullName>
    </recommendedName>
</protein>
<keyword evidence="9" id="KW-1185">Reference proteome</keyword>
<accession>M2MQB6</accession>
<feature type="transmembrane region" description="Helical" evidence="6">
    <location>
        <begin position="171"/>
        <end position="195"/>
    </location>
</feature>
<dbReference type="GO" id="GO:0016020">
    <property type="term" value="C:membrane"/>
    <property type="evidence" value="ECO:0007669"/>
    <property type="project" value="UniProtKB-SubCell"/>
</dbReference>
<dbReference type="InterPro" id="IPR049326">
    <property type="entry name" value="Rhodopsin_dom_fungi"/>
</dbReference>
<evidence type="ECO:0000256" key="5">
    <source>
        <dbReference type="ARBA" id="ARBA00038359"/>
    </source>
</evidence>
<dbReference type="PANTHER" id="PTHR33048">
    <property type="entry name" value="PTH11-LIKE INTEGRAL MEMBRANE PROTEIN (AFU_ORTHOLOGUE AFUA_5G11245)"/>
    <property type="match status" value="1"/>
</dbReference>
<keyword evidence="2 6" id="KW-0812">Transmembrane</keyword>
<dbReference type="AlphaFoldDB" id="M2MQB6"/>
<organism evidence="8 9">
    <name type="scientific">Baudoinia panamericana (strain UAMH 10762)</name>
    <name type="common">Angels' share fungus</name>
    <name type="synonym">Baudoinia compniacensis (strain UAMH 10762)</name>
    <dbReference type="NCBI Taxonomy" id="717646"/>
    <lineage>
        <taxon>Eukaryota</taxon>
        <taxon>Fungi</taxon>
        <taxon>Dikarya</taxon>
        <taxon>Ascomycota</taxon>
        <taxon>Pezizomycotina</taxon>
        <taxon>Dothideomycetes</taxon>
        <taxon>Dothideomycetidae</taxon>
        <taxon>Mycosphaerellales</taxon>
        <taxon>Teratosphaeriaceae</taxon>
        <taxon>Baudoinia</taxon>
    </lineage>
</organism>
<dbReference type="Proteomes" id="UP000011761">
    <property type="component" value="Unassembled WGS sequence"/>
</dbReference>
<dbReference type="EMBL" id="KB445552">
    <property type="protein sequence ID" value="EMC98971.1"/>
    <property type="molecule type" value="Genomic_DNA"/>
</dbReference>
<feature type="non-terminal residue" evidence="8">
    <location>
        <position position="1"/>
    </location>
</feature>
<dbReference type="GeneID" id="19114493"/>
<sequence length="286" mass="31070">WVYNLETAPSHSDAGKIIAIASVFSGIAILAVAIRFTQRVTVVKTLGLDDYSALAGALLGIGYSTIAIYQTRWGLGLNAVDFPLTNAVPFSRVQYAGGPIYCLALLGFKGSLLTSYLRLAGFNSTYRRILYAVLGLVVANQLIYTFLLSFACRPVAKQWDPTLPGTCIDQLASYFGLGGSSLGFDILIILLPFPILQRLQLSLGKKLAVGGLFALGFFVSIIQIIRMRTIAKLVHYTDSQSIIIWSIVEINLGVFISCVPTFAPLLKRFGERVSSGYRSQSGRPSK</sequence>
<evidence type="ECO:0000256" key="2">
    <source>
        <dbReference type="ARBA" id="ARBA00022692"/>
    </source>
</evidence>
<dbReference type="eggNOG" id="ENOG502SJ1X">
    <property type="taxonomic scope" value="Eukaryota"/>
</dbReference>
<evidence type="ECO:0000256" key="1">
    <source>
        <dbReference type="ARBA" id="ARBA00004141"/>
    </source>
</evidence>
<feature type="transmembrane region" description="Helical" evidence="6">
    <location>
        <begin position="48"/>
        <end position="69"/>
    </location>
</feature>
<proteinExistence type="inferred from homology"/>
<feature type="domain" description="Rhodopsin" evidence="7">
    <location>
        <begin position="34"/>
        <end position="268"/>
    </location>
</feature>
<dbReference type="RefSeq" id="XP_007673651.1">
    <property type="nucleotide sequence ID" value="XM_007675461.1"/>
</dbReference>
<evidence type="ECO:0000313" key="9">
    <source>
        <dbReference type="Proteomes" id="UP000011761"/>
    </source>
</evidence>